<feature type="domain" description="Glutamine amidotransferase type-2" evidence="9">
    <location>
        <begin position="2"/>
        <end position="216"/>
    </location>
</feature>
<evidence type="ECO:0000256" key="7">
    <source>
        <dbReference type="ARBA" id="ARBA00022962"/>
    </source>
</evidence>
<dbReference type="EC" id="6.3.5.4" evidence="3"/>
<accession>A0ABN2I5Q3</accession>
<name>A0ABN2I5Q3_9ACTN</name>
<dbReference type="InterPro" id="IPR051786">
    <property type="entry name" value="ASN_synthetase/amidase"/>
</dbReference>
<evidence type="ECO:0000256" key="8">
    <source>
        <dbReference type="ARBA" id="ARBA00048741"/>
    </source>
</evidence>
<comment type="similarity">
    <text evidence="2">Belongs to the asparagine synthetase family.</text>
</comment>
<proteinExistence type="inferred from homology"/>
<dbReference type="Proteomes" id="UP001500383">
    <property type="component" value="Unassembled WGS sequence"/>
</dbReference>
<dbReference type="CDD" id="cd00712">
    <property type="entry name" value="AsnB"/>
    <property type="match status" value="1"/>
</dbReference>
<comment type="catalytic activity">
    <reaction evidence="8">
        <text>L-aspartate + L-glutamine + ATP + H2O = L-asparagine + L-glutamate + AMP + diphosphate + H(+)</text>
        <dbReference type="Rhea" id="RHEA:12228"/>
        <dbReference type="ChEBI" id="CHEBI:15377"/>
        <dbReference type="ChEBI" id="CHEBI:15378"/>
        <dbReference type="ChEBI" id="CHEBI:29985"/>
        <dbReference type="ChEBI" id="CHEBI:29991"/>
        <dbReference type="ChEBI" id="CHEBI:30616"/>
        <dbReference type="ChEBI" id="CHEBI:33019"/>
        <dbReference type="ChEBI" id="CHEBI:58048"/>
        <dbReference type="ChEBI" id="CHEBI:58359"/>
        <dbReference type="ChEBI" id="CHEBI:456215"/>
        <dbReference type="EC" id="6.3.5.4"/>
    </reaction>
</comment>
<comment type="pathway">
    <text evidence="1">Amino-acid biosynthesis; L-asparagine biosynthesis; L-asparagine from L-aspartate (L-Gln route): step 1/1.</text>
</comment>
<dbReference type="InterPro" id="IPR033738">
    <property type="entry name" value="AsnB_N"/>
</dbReference>
<dbReference type="InterPro" id="IPR014729">
    <property type="entry name" value="Rossmann-like_a/b/a_fold"/>
</dbReference>
<reference evidence="10 11" key="1">
    <citation type="journal article" date="2019" name="Int. J. Syst. Evol. Microbiol.">
        <title>The Global Catalogue of Microorganisms (GCM) 10K type strain sequencing project: providing services to taxonomists for standard genome sequencing and annotation.</title>
        <authorList>
            <consortium name="The Broad Institute Genomics Platform"/>
            <consortium name="The Broad Institute Genome Sequencing Center for Infectious Disease"/>
            <person name="Wu L."/>
            <person name="Ma J."/>
        </authorList>
    </citation>
    <scope>NUCLEOTIDE SEQUENCE [LARGE SCALE GENOMIC DNA]</scope>
    <source>
        <strain evidence="10 11">JCM 16002</strain>
    </source>
</reference>
<keyword evidence="4" id="KW-0547">Nucleotide-binding</keyword>
<dbReference type="PIRSF" id="PIRSF001589">
    <property type="entry name" value="Asn_synthetase_glu-h"/>
    <property type="match status" value="1"/>
</dbReference>
<dbReference type="InterPro" id="IPR017932">
    <property type="entry name" value="GATase_2_dom"/>
</dbReference>
<gene>
    <name evidence="10" type="primary">asnB_1</name>
    <name evidence="10" type="ORF">GCM10009831_04120</name>
</gene>
<evidence type="ECO:0000256" key="6">
    <source>
        <dbReference type="ARBA" id="ARBA00022888"/>
    </source>
</evidence>
<dbReference type="PROSITE" id="PS51278">
    <property type="entry name" value="GATASE_TYPE_2"/>
    <property type="match status" value="1"/>
</dbReference>
<evidence type="ECO:0000256" key="5">
    <source>
        <dbReference type="ARBA" id="ARBA00022840"/>
    </source>
</evidence>
<dbReference type="NCBIfam" id="TIGR01536">
    <property type="entry name" value="asn_synth_AEB"/>
    <property type="match status" value="1"/>
</dbReference>
<evidence type="ECO:0000313" key="11">
    <source>
        <dbReference type="Proteomes" id="UP001500383"/>
    </source>
</evidence>
<dbReference type="InterPro" id="IPR029055">
    <property type="entry name" value="Ntn_hydrolases_N"/>
</dbReference>
<dbReference type="RefSeq" id="WP_206685743.1">
    <property type="nucleotide sequence ID" value="NZ_BAAAQG010000003.1"/>
</dbReference>
<dbReference type="InterPro" id="IPR001962">
    <property type="entry name" value="Asn_synthase"/>
</dbReference>
<keyword evidence="11" id="KW-1185">Reference proteome</keyword>
<evidence type="ECO:0000313" key="10">
    <source>
        <dbReference type="EMBL" id="GAA1699063.1"/>
    </source>
</evidence>
<dbReference type="PANTHER" id="PTHR43284">
    <property type="entry name" value="ASPARAGINE SYNTHETASE (GLUTAMINE-HYDROLYZING)"/>
    <property type="match status" value="1"/>
</dbReference>
<dbReference type="InterPro" id="IPR006426">
    <property type="entry name" value="Asn_synth_AEB"/>
</dbReference>
<keyword evidence="5" id="KW-0067">ATP-binding</keyword>
<evidence type="ECO:0000256" key="3">
    <source>
        <dbReference type="ARBA" id="ARBA00012737"/>
    </source>
</evidence>
<dbReference type="PANTHER" id="PTHR43284:SF1">
    <property type="entry name" value="ASPARAGINE SYNTHETASE"/>
    <property type="match status" value="1"/>
</dbReference>
<dbReference type="SUPFAM" id="SSF56235">
    <property type="entry name" value="N-terminal nucleophile aminohydrolases (Ntn hydrolases)"/>
    <property type="match status" value="1"/>
</dbReference>
<sequence length="620" mass="68591">MCGIAGVVSDRSGAPLQEAVFSAIEAFKHRGPDETGYGEWPGTFLAMCRLSIIDLKHGSQPVYSEDGGVVAVFNGEIYNYRELAKSLRERGHVLNSDADSEVLVHLYEECGTAFLDKLDGMFAIALYDRKEGVFLLARDRLGKKPLYYANVPGGGLAFASELKGLVPLLDRLGISATVSDQSIFDYLSFGVVPQPGTIYKEIRCIAPGSMMVMSAAGSTVTQYWSPTFEPKLRLSYEDAKAKTRELVGAATKKRLVSDVPVGVFLSGGVDSSVVAYEIAKQGGIGVDAFTVGFEGFANDESMVAQRTAKRFGLKSHSVSLPLSPAELIPKVVKHYDQPYADSSAIPSMAISEFASKHVKVVLNGDGGDELFAGYGRYLMTRYLQRGLTTPPRARKFFSLLERPVSHVPGSAGRRIGRLQRSLAASWEQQYLMWTVDMFDTRDKELAWIGNPQSPSERIVSELNIPALNMLDRQINAELSIVLLSDLLVKMDMATMAHSVEARSPLLDFHLAEFAFRLPANFRVRNGRRKALLKDSYRGLIPDEVIDSPKRGFSVPMGEWMGNDLRPMVGDLFESGEPLISSYLDPMFVRRLFNGTEMANKNTDFLRYSLLVLELWLRDRP</sequence>
<dbReference type="EMBL" id="BAAAQG010000003">
    <property type="protein sequence ID" value="GAA1699063.1"/>
    <property type="molecule type" value="Genomic_DNA"/>
</dbReference>
<evidence type="ECO:0000256" key="4">
    <source>
        <dbReference type="ARBA" id="ARBA00022741"/>
    </source>
</evidence>
<dbReference type="Pfam" id="PF00733">
    <property type="entry name" value="Asn_synthase"/>
    <property type="match status" value="1"/>
</dbReference>
<dbReference type="Gene3D" id="3.40.50.620">
    <property type="entry name" value="HUPs"/>
    <property type="match status" value="1"/>
</dbReference>
<evidence type="ECO:0000256" key="1">
    <source>
        <dbReference type="ARBA" id="ARBA00005187"/>
    </source>
</evidence>
<comment type="caution">
    <text evidence="10">The sequence shown here is derived from an EMBL/GenBank/DDBJ whole genome shotgun (WGS) entry which is preliminary data.</text>
</comment>
<dbReference type="Gene3D" id="3.60.20.10">
    <property type="entry name" value="Glutamine Phosphoribosylpyrophosphate, subunit 1, domain 1"/>
    <property type="match status" value="1"/>
</dbReference>
<keyword evidence="7" id="KW-0315">Glutamine amidotransferase</keyword>
<evidence type="ECO:0000259" key="9">
    <source>
        <dbReference type="PROSITE" id="PS51278"/>
    </source>
</evidence>
<dbReference type="SUPFAM" id="SSF52402">
    <property type="entry name" value="Adenine nucleotide alpha hydrolases-like"/>
    <property type="match status" value="1"/>
</dbReference>
<protein>
    <recommendedName>
        <fullName evidence="3">asparagine synthase (glutamine-hydrolyzing)</fullName>
        <ecNumber evidence="3">6.3.5.4</ecNumber>
    </recommendedName>
</protein>
<organism evidence="10 11">
    <name type="scientific">Dietzia cercidiphylli</name>
    <dbReference type="NCBI Taxonomy" id="498199"/>
    <lineage>
        <taxon>Bacteria</taxon>
        <taxon>Bacillati</taxon>
        <taxon>Actinomycetota</taxon>
        <taxon>Actinomycetes</taxon>
        <taxon>Mycobacteriales</taxon>
        <taxon>Dietziaceae</taxon>
        <taxon>Dietzia</taxon>
    </lineage>
</organism>
<dbReference type="Pfam" id="PF13537">
    <property type="entry name" value="GATase_7"/>
    <property type="match status" value="1"/>
</dbReference>
<evidence type="ECO:0000256" key="2">
    <source>
        <dbReference type="ARBA" id="ARBA00005752"/>
    </source>
</evidence>
<keyword evidence="6" id="KW-0061">Asparagine biosynthesis</keyword>
<dbReference type="CDD" id="cd01991">
    <property type="entry name" value="Asn_synthase_B_C"/>
    <property type="match status" value="1"/>
</dbReference>
<keyword evidence="6" id="KW-0028">Amino-acid biosynthesis</keyword>